<dbReference type="Gene3D" id="3.40.630.30">
    <property type="match status" value="1"/>
</dbReference>
<dbReference type="AlphaFoldDB" id="A0A6L6JBA6"/>
<evidence type="ECO:0000313" key="3">
    <source>
        <dbReference type="Proteomes" id="UP000478183"/>
    </source>
</evidence>
<dbReference type="SUPFAM" id="SSF55729">
    <property type="entry name" value="Acyl-CoA N-acyltransferases (Nat)"/>
    <property type="match status" value="1"/>
</dbReference>
<name>A0A6L6JBA6_9RHOB</name>
<protein>
    <submittedName>
        <fullName evidence="2">GNAT family N-acetyltransferase</fullName>
    </submittedName>
</protein>
<dbReference type="GO" id="GO:0016747">
    <property type="term" value="F:acyltransferase activity, transferring groups other than amino-acyl groups"/>
    <property type="evidence" value="ECO:0007669"/>
    <property type="project" value="InterPro"/>
</dbReference>
<dbReference type="PROSITE" id="PS51186">
    <property type="entry name" value="GNAT"/>
    <property type="match status" value="1"/>
</dbReference>
<evidence type="ECO:0000259" key="1">
    <source>
        <dbReference type="PROSITE" id="PS51186"/>
    </source>
</evidence>
<feature type="domain" description="N-acetyltransferase" evidence="1">
    <location>
        <begin position="2"/>
        <end position="160"/>
    </location>
</feature>
<organism evidence="2 3">
    <name type="scientific">Paracoccus aestuariivivens</name>
    <dbReference type="NCBI Taxonomy" id="1820333"/>
    <lineage>
        <taxon>Bacteria</taxon>
        <taxon>Pseudomonadati</taxon>
        <taxon>Pseudomonadota</taxon>
        <taxon>Alphaproteobacteria</taxon>
        <taxon>Rhodobacterales</taxon>
        <taxon>Paracoccaceae</taxon>
        <taxon>Paracoccus</taxon>
    </lineage>
</organism>
<dbReference type="InterPro" id="IPR016181">
    <property type="entry name" value="Acyl_CoA_acyltransferase"/>
</dbReference>
<reference evidence="2 3" key="1">
    <citation type="submission" date="2019-11" db="EMBL/GenBank/DDBJ databases">
        <authorList>
            <person name="Dong K."/>
        </authorList>
    </citation>
    <scope>NUCLEOTIDE SEQUENCE [LARGE SCALE GENOMIC DNA]</scope>
    <source>
        <strain evidence="2 3">NBRC 111993</strain>
    </source>
</reference>
<sequence>MIALQALGRHEYDRVAHIAVAPEQEGFCGTIAGHFEMDEAGCDFHIVTRDDHPVGFFKIDTAYPTRYDFARPGEVGLRGVMIDHKEQGKGTGKAAMKLLRSYLLRNYPVARTCVLTVNVVNPVARAVYLAAGFQDEGGLFHGGRIGPQHILRLYLSKMAVA</sequence>
<evidence type="ECO:0000313" key="2">
    <source>
        <dbReference type="EMBL" id="MTH77434.1"/>
    </source>
</evidence>
<gene>
    <name evidence="2" type="ORF">GL286_06830</name>
</gene>
<keyword evidence="2" id="KW-0808">Transferase</keyword>
<keyword evidence="3" id="KW-1185">Reference proteome</keyword>
<dbReference type="Pfam" id="PF00583">
    <property type="entry name" value="Acetyltransf_1"/>
    <property type="match status" value="1"/>
</dbReference>
<dbReference type="OrthoDB" id="8304386at2"/>
<dbReference type="RefSeq" id="WP_155094796.1">
    <property type="nucleotide sequence ID" value="NZ_WMIE01000002.1"/>
</dbReference>
<accession>A0A6L6JBA6</accession>
<proteinExistence type="predicted"/>
<dbReference type="EMBL" id="WMIE01000002">
    <property type="protein sequence ID" value="MTH77434.1"/>
    <property type="molecule type" value="Genomic_DNA"/>
</dbReference>
<dbReference type="InterPro" id="IPR000182">
    <property type="entry name" value="GNAT_dom"/>
</dbReference>
<comment type="caution">
    <text evidence="2">The sequence shown here is derived from an EMBL/GenBank/DDBJ whole genome shotgun (WGS) entry which is preliminary data.</text>
</comment>
<dbReference type="Proteomes" id="UP000478183">
    <property type="component" value="Unassembled WGS sequence"/>
</dbReference>